<dbReference type="Gene3D" id="2.40.100.10">
    <property type="entry name" value="Cyclophilin-like"/>
    <property type="match status" value="1"/>
</dbReference>
<sequence length="125" mass="13609">QTAENAHALATAEKGVGYARSIFHRSLPDFMSPSRGDFENTNGTGGKSIYDETYEKFQMKYTGAGTFSMANAGPHRNNSQTLHLYRSDTLNGKHVVFGRAMDGTQFVWQIEGIETGAGERALATG</sequence>
<dbReference type="PANTHER" id="PTHR11071:SF561">
    <property type="entry name" value="PEPTIDYL-PROLYL CIS-TRANS ISOMERASE D-RELATED"/>
    <property type="match status" value="1"/>
</dbReference>
<reference evidence="6 7" key="1">
    <citation type="submission" date="2014-05" db="EMBL/GenBank/DDBJ databases">
        <title>Draft genome sequence of a rare smut relative, Tilletiaria anomala UBC 951.</title>
        <authorList>
            <consortium name="DOE Joint Genome Institute"/>
            <person name="Toome M."/>
            <person name="Kuo A."/>
            <person name="Henrissat B."/>
            <person name="Lipzen A."/>
            <person name="Tritt A."/>
            <person name="Yoshinaga Y."/>
            <person name="Zane M."/>
            <person name="Barry K."/>
            <person name="Grigoriev I.V."/>
            <person name="Spatafora J.W."/>
            <person name="Aimea M.C."/>
        </authorList>
    </citation>
    <scope>NUCLEOTIDE SEQUENCE [LARGE SCALE GENOMIC DNA]</scope>
    <source>
        <strain evidence="6 7">UBC 951</strain>
    </source>
</reference>
<evidence type="ECO:0000313" key="7">
    <source>
        <dbReference type="Proteomes" id="UP000027361"/>
    </source>
</evidence>
<dbReference type="EC" id="5.2.1.8" evidence="4"/>
<accession>A0A066VX32</accession>
<dbReference type="GeneID" id="25262439"/>
<evidence type="ECO:0000256" key="3">
    <source>
        <dbReference type="ARBA" id="ARBA00023235"/>
    </source>
</evidence>
<dbReference type="PANTHER" id="PTHR11071">
    <property type="entry name" value="PEPTIDYL-PROLYL CIS-TRANS ISOMERASE"/>
    <property type="match status" value="1"/>
</dbReference>
<dbReference type="SUPFAM" id="SSF50891">
    <property type="entry name" value="Cyclophilin-like"/>
    <property type="match status" value="1"/>
</dbReference>
<evidence type="ECO:0000256" key="1">
    <source>
        <dbReference type="ARBA" id="ARBA00000971"/>
    </source>
</evidence>
<comment type="function">
    <text evidence="4">PPIases accelerate the folding of proteins. It catalyzes the cis-trans isomerization of proline imidic peptide bonds in oligopeptides.</text>
</comment>
<comment type="similarity">
    <text evidence="4">Belongs to the cyclophilin-type PPIase family.</text>
</comment>
<keyword evidence="2 4" id="KW-0697">Rotamase</keyword>
<protein>
    <recommendedName>
        <fullName evidence="4">Peptidyl-prolyl cis-trans isomerase</fullName>
        <shortName evidence="4">PPIase</shortName>
        <ecNumber evidence="4">5.2.1.8</ecNumber>
    </recommendedName>
</protein>
<comment type="caution">
    <text evidence="6">The sequence shown here is derived from an EMBL/GenBank/DDBJ whole genome shotgun (WGS) entry which is preliminary data.</text>
</comment>
<keyword evidence="3 4" id="KW-0413">Isomerase</keyword>
<dbReference type="GO" id="GO:0006457">
    <property type="term" value="P:protein folding"/>
    <property type="evidence" value="ECO:0007669"/>
    <property type="project" value="TreeGrafter"/>
</dbReference>
<dbReference type="PROSITE" id="PS50072">
    <property type="entry name" value="CSA_PPIASE_2"/>
    <property type="match status" value="1"/>
</dbReference>
<dbReference type="EMBL" id="JMSN01000036">
    <property type="protein sequence ID" value="KDN46287.1"/>
    <property type="molecule type" value="Genomic_DNA"/>
</dbReference>
<comment type="catalytic activity">
    <reaction evidence="1 4">
        <text>[protein]-peptidylproline (omega=180) = [protein]-peptidylproline (omega=0)</text>
        <dbReference type="Rhea" id="RHEA:16237"/>
        <dbReference type="Rhea" id="RHEA-COMP:10747"/>
        <dbReference type="Rhea" id="RHEA-COMP:10748"/>
        <dbReference type="ChEBI" id="CHEBI:83833"/>
        <dbReference type="ChEBI" id="CHEBI:83834"/>
        <dbReference type="EC" id="5.2.1.8"/>
    </reaction>
</comment>
<dbReference type="InterPro" id="IPR029000">
    <property type="entry name" value="Cyclophilin-like_dom_sf"/>
</dbReference>
<evidence type="ECO:0000259" key="5">
    <source>
        <dbReference type="PROSITE" id="PS50072"/>
    </source>
</evidence>
<dbReference type="GO" id="GO:0005737">
    <property type="term" value="C:cytoplasm"/>
    <property type="evidence" value="ECO:0007669"/>
    <property type="project" value="TreeGrafter"/>
</dbReference>
<feature type="non-terminal residue" evidence="6">
    <location>
        <position position="1"/>
    </location>
</feature>
<name>A0A066VX32_TILAU</name>
<dbReference type="HOGENOM" id="CLU_012062_38_0_1"/>
<dbReference type="InParanoid" id="A0A066VX32"/>
<proteinExistence type="inferred from homology"/>
<dbReference type="OMA" id="MWFLARS"/>
<feature type="domain" description="PPIase cyclophilin-type" evidence="5">
    <location>
        <begin position="1"/>
        <end position="125"/>
    </location>
</feature>
<dbReference type="InterPro" id="IPR024936">
    <property type="entry name" value="Cyclophilin-type_PPIase"/>
</dbReference>
<keyword evidence="7" id="KW-1185">Reference proteome</keyword>
<dbReference type="PRINTS" id="PR00153">
    <property type="entry name" value="CSAPPISMRASE"/>
</dbReference>
<organism evidence="6 7">
    <name type="scientific">Tilletiaria anomala (strain ATCC 24038 / CBS 436.72 / UBC 951)</name>
    <dbReference type="NCBI Taxonomy" id="1037660"/>
    <lineage>
        <taxon>Eukaryota</taxon>
        <taxon>Fungi</taxon>
        <taxon>Dikarya</taxon>
        <taxon>Basidiomycota</taxon>
        <taxon>Ustilaginomycotina</taxon>
        <taxon>Exobasidiomycetes</taxon>
        <taxon>Georgefischeriales</taxon>
        <taxon>Tilletiariaceae</taxon>
        <taxon>Tilletiaria</taxon>
    </lineage>
</organism>
<dbReference type="AlphaFoldDB" id="A0A066VX32"/>
<gene>
    <name evidence="6" type="ORF">K437DRAFT_223738</name>
</gene>
<evidence type="ECO:0000313" key="6">
    <source>
        <dbReference type="EMBL" id="KDN46287.1"/>
    </source>
</evidence>
<evidence type="ECO:0000256" key="2">
    <source>
        <dbReference type="ARBA" id="ARBA00023110"/>
    </source>
</evidence>
<dbReference type="GO" id="GO:0016018">
    <property type="term" value="F:cyclosporin A binding"/>
    <property type="evidence" value="ECO:0007669"/>
    <property type="project" value="TreeGrafter"/>
</dbReference>
<dbReference type="Pfam" id="PF00160">
    <property type="entry name" value="Pro_isomerase"/>
    <property type="match status" value="1"/>
</dbReference>
<dbReference type="RefSeq" id="XP_013243498.1">
    <property type="nucleotide sequence ID" value="XM_013388044.1"/>
</dbReference>
<evidence type="ECO:0000256" key="4">
    <source>
        <dbReference type="RuleBase" id="RU363019"/>
    </source>
</evidence>
<dbReference type="PIRSF" id="PIRSF001467">
    <property type="entry name" value="Peptidylpro_ismrse"/>
    <property type="match status" value="1"/>
</dbReference>
<dbReference type="Proteomes" id="UP000027361">
    <property type="component" value="Unassembled WGS sequence"/>
</dbReference>
<dbReference type="GO" id="GO:0003755">
    <property type="term" value="F:peptidyl-prolyl cis-trans isomerase activity"/>
    <property type="evidence" value="ECO:0007669"/>
    <property type="project" value="UniProtKB-UniRule"/>
</dbReference>
<dbReference type="InterPro" id="IPR002130">
    <property type="entry name" value="Cyclophilin-type_PPIase_dom"/>
</dbReference>
<dbReference type="STRING" id="1037660.A0A066VX32"/>